<comment type="catalytic activity">
    <reaction evidence="3 4">
        <text>5-carboxyamino-1-(5-phospho-D-ribosyl)imidazole + H(+) = 5-amino-1-(5-phospho-D-ribosyl)imidazole-4-carboxylate</text>
        <dbReference type="Rhea" id="RHEA:13193"/>
        <dbReference type="ChEBI" id="CHEBI:15378"/>
        <dbReference type="ChEBI" id="CHEBI:58730"/>
        <dbReference type="ChEBI" id="CHEBI:77657"/>
        <dbReference type="EC" id="5.4.99.18"/>
    </reaction>
</comment>
<accession>U5CS06</accession>
<feature type="binding site" evidence="3 5">
    <location>
        <position position="42"/>
    </location>
    <ligand>
        <name>substrate</name>
    </ligand>
</feature>
<dbReference type="EMBL" id="AXDC01000007">
    <property type="protein sequence ID" value="ERM92753.1"/>
    <property type="molecule type" value="Genomic_DNA"/>
</dbReference>
<dbReference type="InterPro" id="IPR033747">
    <property type="entry name" value="PurE_ClassI"/>
</dbReference>
<dbReference type="Pfam" id="PF00731">
    <property type="entry name" value="AIRC"/>
    <property type="match status" value="1"/>
</dbReference>
<comment type="function">
    <text evidence="3 4">Catalyzes the conversion of N5-carboxyaminoimidazole ribonucleotide (N5-CAIR) to 4-carboxy-5-aminoimidazole ribonucleotide (CAIR).</text>
</comment>
<organism evidence="7 8">
    <name type="scientific">Caldanaerobacter subterraneus subsp. yonseiensis KB-1</name>
    <dbReference type="NCBI Taxonomy" id="1388761"/>
    <lineage>
        <taxon>Bacteria</taxon>
        <taxon>Bacillati</taxon>
        <taxon>Bacillota</taxon>
        <taxon>Clostridia</taxon>
        <taxon>Thermoanaerobacterales</taxon>
        <taxon>Thermoanaerobacteraceae</taxon>
        <taxon>Caldanaerobacter</taxon>
    </lineage>
</organism>
<dbReference type="AlphaFoldDB" id="U5CS06"/>
<evidence type="ECO:0000313" key="7">
    <source>
        <dbReference type="EMBL" id="ERM92753.1"/>
    </source>
</evidence>
<dbReference type="InterPro" id="IPR024694">
    <property type="entry name" value="PurE_prokaryotes"/>
</dbReference>
<dbReference type="PANTHER" id="PTHR23046:SF2">
    <property type="entry name" value="PHOSPHORIBOSYLAMINOIMIDAZOLE CARBOXYLASE"/>
    <property type="match status" value="1"/>
</dbReference>
<evidence type="ECO:0000313" key="8">
    <source>
        <dbReference type="Proteomes" id="UP000016856"/>
    </source>
</evidence>
<feature type="binding site" evidence="3 5">
    <location>
        <position position="12"/>
    </location>
    <ligand>
        <name>substrate</name>
    </ligand>
</feature>
<feature type="domain" description="PurE" evidence="6">
    <location>
        <begin position="4"/>
        <end position="152"/>
    </location>
</feature>
<proteinExistence type="inferred from homology"/>
<comment type="caution">
    <text evidence="7">The sequence shown here is derived from an EMBL/GenBank/DDBJ whole genome shotgun (WGS) entry which is preliminary data.</text>
</comment>
<dbReference type="NCBIfam" id="TIGR01162">
    <property type="entry name" value="purE"/>
    <property type="match status" value="1"/>
</dbReference>
<keyword evidence="1 3" id="KW-0658">Purine biosynthesis</keyword>
<dbReference type="SMART" id="SM01001">
    <property type="entry name" value="AIRC"/>
    <property type="match status" value="1"/>
</dbReference>
<comment type="pathway">
    <text evidence="3 4">Purine metabolism; IMP biosynthesis via de novo pathway; 5-amino-1-(5-phospho-D-ribosyl)imidazole-4-carboxylate from 5-amino-1-(5-phospho-D-ribosyl)imidazole (N5-CAIR route): step 2/2.</text>
</comment>
<gene>
    <name evidence="3" type="primary">purE</name>
    <name evidence="7" type="ORF">O163_03515</name>
</gene>
<dbReference type="PANTHER" id="PTHR23046">
    <property type="entry name" value="PHOSPHORIBOSYLAMINOIMIDAZOLE CARBOXYLASE CATALYTIC SUBUNIT"/>
    <property type="match status" value="1"/>
</dbReference>
<feature type="binding site" evidence="3 5">
    <location>
        <position position="15"/>
    </location>
    <ligand>
        <name>substrate</name>
    </ligand>
</feature>
<dbReference type="HAMAP" id="MF_01929">
    <property type="entry name" value="PurE_classI"/>
    <property type="match status" value="1"/>
</dbReference>
<dbReference type="InterPro" id="IPR000031">
    <property type="entry name" value="PurE_dom"/>
</dbReference>
<dbReference type="GO" id="GO:0034023">
    <property type="term" value="F:5-(carboxyamino)imidazole ribonucleotide mutase activity"/>
    <property type="evidence" value="ECO:0007669"/>
    <property type="project" value="UniProtKB-UniRule"/>
</dbReference>
<dbReference type="SUPFAM" id="SSF52255">
    <property type="entry name" value="N5-CAIR mutase (phosphoribosylaminoimidazole carboxylase, PurE)"/>
    <property type="match status" value="1"/>
</dbReference>
<evidence type="ECO:0000256" key="2">
    <source>
        <dbReference type="ARBA" id="ARBA00023235"/>
    </source>
</evidence>
<dbReference type="GO" id="GO:0006189">
    <property type="term" value="P:'de novo' IMP biosynthetic process"/>
    <property type="evidence" value="ECO:0007669"/>
    <property type="project" value="UniProtKB-UniRule"/>
</dbReference>
<dbReference type="PIRSF" id="PIRSF001338">
    <property type="entry name" value="AIR_carboxylase"/>
    <property type="match status" value="1"/>
</dbReference>
<dbReference type="PATRIC" id="fig|1388761.3.peg.696"/>
<comment type="similarity">
    <text evidence="3">Belongs to the AIR carboxylase family. Class I subfamily.</text>
</comment>
<dbReference type="UniPathway" id="UPA00074">
    <property type="reaction ID" value="UER00943"/>
</dbReference>
<evidence type="ECO:0000256" key="1">
    <source>
        <dbReference type="ARBA" id="ARBA00022755"/>
    </source>
</evidence>
<evidence type="ECO:0000259" key="6">
    <source>
        <dbReference type="SMART" id="SM01001"/>
    </source>
</evidence>
<evidence type="ECO:0000256" key="3">
    <source>
        <dbReference type="HAMAP-Rule" id="MF_01929"/>
    </source>
</evidence>
<keyword evidence="2 3" id="KW-0413">Isomerase</keyword>
<protein>
    <recommendedName>
        <fullName evidence="3 4">N5-carboxyaminoimidazole ribonucleotide mutase</fullName>
        <shortName evidence="3 4">N5-CAIR mutase</shortName>
        <ecNumber evidence="3 4">5.4.99.18</ecNumber>
    </recommendedName>
    <alternativeName>
        <fullName evidence="3">5-(carboxyamino)imidazole ribonucleotide mutase</fullName>
    </alternativeName>
</protein>
<reference evidence="7 8" key="1">
    <citation type="journal article" date="2013" name="Genome Announc.">
        <title>Draft Genome Sequence of an Anaerobic and Extremophilic Bacterium, Caldanaerobacter yonseiensis, Isolated from a Geothermal Hot Stream.</title>
        <authorList>
            <person name="Lee S.J."/>
            <person name="Lee Y.J."/>
            <person name="Park G.S."/>
            <person name="Kim B.C."/>
            <person name="Lee S.J."/>
            <person name="Shin J.H."/>
            <person name="Lee D.W."/>
        </authorList>
    </citation>
    <scope>NUCLEOTIDE SEQUENCE [LARGE SCALE GENOMIC DNA]</scope>
    <source>
        <strain evidence="7 8">KB-1</strain>
    </source>
</reference>
<evidence type="ECO:0000256" key="5">
    <source>
        <dbReference type="PIRSR" id="PIRSR001338-1"/>
    </source>
</evidence>
<dbReference type="Proteomes" id="UP000016856">
    <property type="component" value="Unassembled WGS sequence"/>
</dbReference>
<dbReference type="EC" id="5.4.99.18" evidence="3 4"/>
<sequence>MKMPKIAVVVGSKSDLPVIERCTDILDEFEISYDVKVLSAHRTPFKTQEFAVEAEKYYDLIIAAAGKAAHLPGVIASYTLLPVIGLPIKSSTLDGLDSLLSIVQMPKGIPVATVAIDGAENAALLACHILSLKYPYLREKLANYREKMAEEVLNN</sequence>
<evidence type="ECO:0000256" key="4">
    <source>
        <dbReference type="PIRNR" id="PIRNR001338"/>
    </source>
</evidence>
<dbReference type="Gene3D" id="3.40.50.1970">
    <property type="match status" value="1"/>
</dbReference>
<name>U5CS06_CALSX</name>